<organism evidence="1 2">
    <name type="scientific">Sordaria brevicollis</name>
    <dbReference type="NCBI Taxonomy" id="83679"/>
    <lineage>
        <taxon>Eukaryota</taxon>
        <taxon>Fungi</taxon>
        <taxon>Dikarya</taxon>
        <taxon>Ascomycota</taxon>
        <taxon>Pezizomycotina</taxon>
        <taxon>Sordariomycetes</taxon>
        <taxon>Sordariomycetidae</taxon>
        <taxon>Sordariales</taxon>
        <taxon>Sordariaceae</taxon>
        <taxon>Sordaria</taxon>
    </lineage>
</organism>
<accession>A0AAE0P8V2</accession>
<protein>
    <submittedName>
        <fullName evidence="1">Uncharacterized protein</fullName>
    </submittedName>
</protein>
<comment type="caution">
    <text evidence="1">The sequence shown here is derived from an EMBL/GenBank/DDBJ whole genome shotgun (WGS) entry which is preliminary data.</text>
</comment>
<evidence type="ECO:0000313" key="2">
    <source>
        <dbReference type="Proteomes" id="UP001281003"/>
    </source>
</evidence>
<evidence type="ECO:0000313" key="1">
    <source>
        <dbReference type="EMBL" id="KAK3395551.1"/>
    </source>
</evidence>
<keyword evidence="2" id="KW-1185">Reference proteome</keyword>
<name>A0AAE0P8V2_SORBR</name>
<proteinExistence type="predicted"/>
<dbReference type="AlphaFoldDB" id="A0AAE0P8V2"/>
<gene>
    <name evidence="1" type="ORF">B0T20DRAFT_359572</name>
</gene>
<reference evidence="1" key="2">
    <citation type="submission" date="2023-07" db="EMBL/GenBank/DDBJ databases">
        <authorList>
            <consortium name="Lawrence Berkeley National Laboratory"/>
            <person name="Haridas S."/>
            <person name="Hensen N."/>
            <person name="Bonometti L."/>
            <person name="Westerberg I."/>
            <person name="Brannstrom I.O."/>
            <person name="Guillou S."/>
            <person name="Cros-Aarteil S."/>
            <person name="Calhoun S."/>
            <person name="Kuo A."/>
            <person name="Mondo S."/>
            <person name="Pangilinan J."/>
            <person name="Riley R."/>
            <person name="LaButti K."/>
            <person name="Andreopoulos B."/>
            <person name="Lipzen A."/>
            <person name="Chen C."/>
            <person name="Yanf M."/>
            <person name="Daum C."/>
            <person name="Ng V."/>
            <person name="Clum A."/>
            <person name="Steindorff A."/>
            <person name="Ohm R."/>
            <person name="Martin F."/>
            <person name="Silar P."/>
            <person name="Natvig D."/>
            <person name="Lalanne C."/>
            <person name="Gautier V."/>
            <person name="Ament-velasquez S.L."/>
            <person name="Kruys A."/>
            <person name="Hutchinson M.I."/>
            <person name="Powell A.J."/>
            <person name="Barry K."/>
            <person name="Miller A.N."/>
            <person name="Grigoriev I.V."/>
            <person name="Debuchy R."/>
            <person name="Gladieux P."/>
            <person name="Thoren M.H."/>
            <person name="Johannesson H."/>
        </authorList>
    </citation>
    <scope>NUCLEOTIDE SEQUENCE</scope>
    <source>
        <strain evidence="1">FGSC 1904</strain>
    </source>
</reference>
<dbReference type="Proteomes" id="UP001281003">
    <property type="component" value="Unassembled WGS sequence"/>
</dbReference>
<dbReference type="EMBL" id="JAUTDP010000010">
    <property type="protein sequence ID" value="KAK3395551.1"/>
    <property type="molecule type" value="Genomic_DNA"/>
</dbReference>
<sequence length="89" mass="9960">MGLCRCSFLPSTSKSRIIPPAKPPGSHHHLPELIFYSELAISTPYNGFGCVQLEKWKINNVSTTYHRNAQQHKFRLYVVLQEGCAATGS</sequence>
<reference evidence="1" key="1">
    <citation type="journal article" date="2023" name="Mol. Phylogenet. Evol.">
        <title>Genome-scale phylogeny and comparative genomics of the fungal order Sordariales.</title>
        <authorList>
            <person name="Hensen N."/>
            <person name="Bonometti L."/>
            <person name="Westerberg I."/>
            <person name="Brannstrom I.O."/>
            <person name="Guillou S."/>
            <person name="Cros-Aarteil S."/>
            <person name="Calhoun S."/>
            <person name="Haridas S."/>
            <person name="Kuo A."/>
            <person name="Mondo S."/>
            <person name="Pangilinan J."/>
            <person name="Riley R."/>
            <person name="LaButti K."/>
            <person name="Andreopoulos B."/>
            <person name="Lipzen A."/>
            <person name="Chen C."/>
            <person name="Yan M."/>
            <person name="Daum C."/>
            <person name="Ng V."/>
            <person name="Clum A."/>
            <person name="Steindorff A."/>
            <person name="Ohm R.A."/>
            <person name="Martin F."/>
            <person name="Silar P."/>
            <person name="Natvig D.O."/>
            <person name="Lalanne C."/>
            <person name="Gautier V."/>
            <person name="Ament-Velasquez S.L."/>
            <person name="Kruys A."/>
            <person name="Hutchinson M.I."/>
            <person name="Powell A.J."/>
            <person name="Barry K."/>
            <person name="Miller A.N."/>
            <person name="Grigoriev I.V."/>
            <person name="Debuchy R."/>
            <person name="Gladieux P."/>
            <person name="Hiltunen Thoren M."/>
            <person name="Johannesson H."/>
        </authorList>
    </citation>
    <scope>NUCLEOTIDE SEQUENCE</scope>
    <source>
        <strain evidence="1">FGSC 1904</strain>
    </source>
</reference>